<dbReference type="InterPro" id="IPR028082">
    <property type="entry name" value="Peripla_BP_I"/>
</dbReference>
<sequence length="325" mass="36921">MRSRKKQYLILFVLILSLFFLIMLSKNFIYGEDNKIYKISVIIRGKSSESWMITKEGIDQAASDMNVDVSFITLSEENNLDEQEQLIKREIDDGIDALIVVPVDYEKMSSSIKSAKEKVPVVLIESTVKNIGNIPYVSCDNYELGKSLAEEIIKAGNYRNNIAIFNSETSYSSVKERCKGFEEVIKESKNNYELWDTSSDVLEGIEYVKKRVKENNIDIVVALEPSTLEILAQAKKELTLENEEFNKIEIYGVGSTNKIIALLEENIINSTIVQNEFNVGYLGVQAAVGLIKGEKISNKNIDFSIISKINMYSDENQRLLFPFVR</sequence>
<proteinExistence type="inferred from homology"/>
<evidence type="ECO:0000259" key="3">
    <source>
        <dbReference type="Pfam" id="PF13407"/>
    </source>
</evidence>
<evidence type="ECO:0000313" key="4">
    <source>
        <dbReference type="EMBL" id="CUO99138.1"/>
    </source>
</evidence>
<dbReference type="OrthoDB" id="2065670at2"/>
<dbReference type="PANTHER" id="PTHR30036:SF7">
    <property type="entry name" value="ABC TRANSPORTER PERIPLASMIC-BINDING PROTEIN YPHF"/>
    <property type="match status" value="1"/>
</dbReference>
<evidence type="ECO:0000256" key="2">
    <source>
        <dbReference type="ARBA" id="ARBA00007639"/>
    </source>
</evidence>
<organism evidence="4 5">
    <name type="scientific">Clostridium disporicum</name>
    <dbReference type="NCBI Taxonomy" id="84024"/>
    <lineage>
        <taxon>Bacteria</taxon>
        <taxon>Bacillati</taxon>
        <taxon>Bacillota</taxon>
        <taxon>Clostridia</taxon>
        <taxon>Eubacteriales</taxon>
        <taxon>Clostridiaceae</taxon>
        <taxon>Clostridium</taxon>
    </lineage>
</organism>
<dbReference type="Proteomes" id="UP000095594">
    <property type="component" value="Unassembled WGS sequence"/>
</dbReference>
<gene>
    <name evidence="4" type="primary">yphF</name>
    <name evidence="4" type="ORF">ERS852471_02760</name>
</gene>
<dbReference type="GO" id="GO:0030288">
    <property type="term" value="C:outer membrane-bounded periplasmic space"/>
    <property type="evidence" value="ECO:0007669"/>
    <property type="project" value="TreeGrafter"/>
</dbReference>
<accession>A0A174JNA2</accession>
<dbReference type="RefSeq" id="WP_055267494.1">
    <property type="nucleotide sequence ID" value="NZ_CABIXQ010000022.1"/>
</dbReference>
<comment type="subcellular location">
    <subcellularLocation>
        <location evidence="1">Cell envelope</location>
    </subcellularLocation>
</comment>
<dbReference type="EMBL" id="CYZX01000022">
    <property type="protein sequence ID" value="CUO99138.1"/>
    <property type="molecule type" value="Genomic_DNA"/>
</dbReference>
<dbReference type="Gene3D" id="3.40.50.2300">
    <property type="match status" value="2"/>
</dbReference>
<name>A0A174JNA2_9CLOT</name>
<dbReference type="PANTHER" id="PTHR30036">
    <property type="entry name" value="D-XYLOSE-BINDING PERIPLASMIC PROTEIN"/>
    <property type="match status" value="1"/>
</dbReference>
<dbReference type="GO" id="GO:0030246">
    <property type="term" value="F:carbohydrate binding"/>
    <property type="evidence" value="ECO:0007669"/>
    <property type="project" value="TreeGrafter"/>
</dbReference>
<protein>
    <submittedName>
        <fullName evidence="4">Periplasmic binding protein/LacI transcriptional regulator</fullName>
    </submittedName>
</protein>
<dbReference type="SUPFAM" id="SSF53822">
    <property type="entry name" value="Periplasmic binding protein-like I"/>
    <property type="match status" value="1"/>
</dbReference>
<evidence type="ECO:0000313" key="5">
    <source>
        <dbReference type="Proteomes" id="UP000095594"/>
    </source>
</evidence>
<comment type="similarity">
    <text evidence="2">Belongs to the bacterial solute-binding protein 2 family.</text>
</comment>
<feature type="domain" description="Periplasmic binding protein" evidence="3">
    <location>
        <begin position="39"/>
        <end position="295"/>
    </location>
</feature>
<dbReference type="InterPro" id="IPR025997">
    <property type="entry name" value="SBP_2_dom"/>
</dbReference>
<dbReference type="InterPro" id="IPR050555">
    <property type="entry name" value="Bact_Solute-Bind_Prot2"/>
</dbReference>
<dbReference type="AlphaFoldDB" id="A0A174JNA2"/>
<evidence type="ECO:0000256" key="1">
    <source>
        <dbReference type="ARBA" id="ARBA00004196"/>
    </source>
</evidence>
<dbReference type="Pfam" id="PF13407">
    <property type="entry name" value="Peripla_BP_4"/>
    <property type="match status" value="1"/>
</dbReference>
<reference evidence="4 5" key="1">
    <citation type="submission" date="2015-09" db="EMBL/GenBank/DDBJ databases">
        <authorList>
            <consortium name="Pathogen Informatics"/>
        </authorList>
    </citation>
    <scope>NUCLEOTIDE SEQUENCE [LARGE SCALE GENOMIC DNA]</scope>
    <source>
        <strain evidence="4 5">2789STDY5834856</strain>
    </source>
</reference>